<dbReference type="Gene3D" id="3.40.50.2000">
    <property type="entry name" value="Glycogen Phosphorylase B"/>
    <property type="match status" value="1"/>
</dbReference>
<keyword evidence="2" id="KW-1185">Reference proteome</keyword>
<organism evidence="1 2">
    <name type="scientific">Victivallis lenta</name>
    <dbReference type="NCBI Taxonomy" id="2606640"/>
    <lineage>
        <taxon>Bacteria</taxon>
        <taxon>Pseudomonadati</taxon>
        <taxon>Lentisphaerota</taxon>
        <taxon>Lentisphaeria</taxon>
        <taxon>Victivallales</taxon>
        <taxon>Victivallaceae</taxon>
        <taxon>Victivallis</taxon>
    </lineage>
</organism>
<sequence length="372" mass="43827">MRKIAVISANPVEFYPPLRNLLRDPRWKGHRVTLYSMLSRKRSGLQFQADGIRCVRTVQRRSRFSCLNLLDRLWFSFRVLGGLIISRPDRILYIESNSALPVYWYRRYFNRKVGIFIHYYEYAEPEQYAREPWNGYCHGKELYLYGLLNWCSHCNSRRLEFFCRDWGVPPELSHVVPNYPPREWQAHFRERRSFSAPLKAVYIGSLSNDTMYVREFAAFVMAQGGRIHWDIFAFNHDGETRRELEELGCPWIRFFPEGVEYDRIPALLDGYDVGILLYRGHSMNYRYNETNKFYEYLICGLDVWFPSSMLLLHGYQKRGTFPCVTMADFGELKSFDWECAASHEGVPCRKPLFAAEDANSQLIAALTAGRGR</sequence>
<dbReference type="SUPFAM" id="SSF53756">
    <property type="entry name" value="UDP-Glycosyltransferase/glycogen phosphorylase"/>
    <property type="match status" value="1"/>
</dbReference>
<reference evidence="1 2" key="1">
    <citation type="submission" date="2019-08" db="EMBL/GenBank/DDBJ databases">
        <title>In-depth cultivation of the pig gut microbiome towards novel bacterial diversity and tailored functional studies.</title>
        <authorList>
            <person name="Wylensek D."/>
            <person name="Hitch T.C.A."/>
            <person name="Clavel T."/>
        </authorList>
    </citation>
    <scope>NUCLEOTIDE SEQUENCE [LARGE SCALE GENOMIC DNA]</scope>
    <source>
        <strain evidence="1 2">BBE-744-WT-12</strain>
    </source>
</reference>
<evidence type="ECO:0000313" key="1">
    <source>
        <dbReference type="EMBL" id="MST96856.1"/>
    </source>
</evidence>
<comment type="caution">
    <text evidence="1">The sequence shown here is derived from an EMBL/GenBank/DDBJ whole genome shotgun (WGS) entry which is preliminary data.</text>
</comment>
<dbReference type="RefSeq" id="WP_154417625.1">
    <property type="nucleotide sequence ID" value="NZ_VUNS01000006.1"/>
</dbReference>
<protein>
    <submittedName>
        <fullName evidence="1">Glycosyltransferase family 4 protein</fullName>
    </submittedName>
</protein>
<gene>
    <name evidence="1" type="ORF">FYJ85_07320</name>
</gene>
<proteinExistence type="predicted"/>
<name>A0A844G0H7_9BACT</name>
<accession>A0A844G0H7</accession>
<dbReference type="GO" id="GO:0016740">
    <property type="term" value="F:transferase activity"/>
    <property type="evidence" value="ECO:0007669"/>
    <property type="project" value="UniProtKB-KW"/>
</dbReference>
<dbReference type="Proteomes" id="UP000435649">
    <property type="component" value="Unassembled WGS sequence"/>
</dbReference>
<dbReference type="AlphaFoldDB" id="A0A844G0H7"/>
<keyword evidence="1" id="KW-0808">Transferase</keyword>
<dbReference type="EMBL" id="VUNS01000006">
    <property type="protein sequence ID" value="MST96856.1"/>
    <property type="molecule type" value="Genomic_DNA"/>
</dbReference>
<evidence type="ECO:0000313" key="2">
    <source>
        <dbReference type="Proteomes" id="UP000435649"/>
    </source>
</evidence>